<dbReference type="InterPro" id="IPR026928">
    <property type="entry name" value="FAX/IsoI-like"/>
</dbReference>
<dbReference type="InterPro" id="IPR012336">
    <property type="entry name" value="Thioredoxin-like_fold"/>
</dbReference>
<evidence type="ECO:0000259" key="3">
    <source>
        <dbReference type="Pfam" id="PF17172"/>
    </source>
</evidence>
<feature type="domain" description="Thioredoxin-like fold" evidence="3">
    <location>
        <begin position="21"/>
        <end position="116"/>
    </location>
</feature>
<protein>
    <recommendedName>
        <fullName evidence="3">Thioredoxin-like fold domain-containing protein</fullName>
    </recommendedName>
</protein>
<dbReference type="EMBL" id="CDPU01000001">
    <property type="protein sequence ID" value="CEO44347.1"/>
    <property type="molecule type" value="Genomic_DNA"/>
</dbReference>
<dbReference type="SFLD" id="SFLDG01200">
    <property type="entry name" value="SUF1.1"/>
    <property type="match status" value="1"/>
</dbReference>
<reference evidence="4" key="1">
    <citation type="submission" date="2015-01" db="EMBL/GenBank/DDBJ databases">
        <authorList>
            <person name="Durling Mikael"/>
        </authorList>
    </citation>
    <scope>NUCLEOTIDE SEQUENCE</scope>
</reference>
<dbReference type="SFLD" id="SFLDS00019">
    <property type="entry name" value="Glutathione_Transferase_(cytos"/>
    <property type="match status" value="1"/>
</dbReference>
<dbReference type="InterPro" id="IPR040079">
    <property type="entry name" value="Glutathione_S-Trfase"/>
</dbReference>
<dbReference type="InterPro" id="IPR050931">
    <property type="entry name" value="Mito_Protein_Transport_Metaxin"/>
</dbReference>
<evidence type="ECO:0000256" key="2">
    <source>
        <dbReference type="ARBA" id="ARBA00007409"/>
    </source>
</evidence>
<gene>
    <name evidence="4" type="ORF">BN869_000000402_1</name>
</gene>
<dbReference type="AlphaFoldDB" id="A0A0B7JM39"/>
<evidence type="ECO:0000256" key="1">
    <source>
        <dbReference type="ARBA" id="ARBA00006475"/>
    </source>
</evidence>
<dbReference type="PANTHER" id="PTHR12289">
    <property type="entry name" value="METAXIN RELATED"/>
    <property type="match status" value="1"/>
</dbReference>
<sequence>MTKSLTLFRGSPATNTYVWSPFVTKLEARLRFEDVSYKLAAGSPKSAPRGKIPYIQLGGDEKSGDSTLIIKQLVANDLLSDLNAKLSPTKRAQDLAIRALLEEKLYFYTVREKWQDNYVTMRDGALAAVPWPIRIMVGWIAQSTLLKTLYGQGSGRLDDQEISLLRGEVWDAVDGLLLEARQKSLGAGKEPFWFLGGALPTEADATLYGFIAGSLVCTACPVSTDIVKSYPVLMDYAGRIHDAYFPDYERWD</sequence>
<dbReference type="PANTHER" id="PTHR12289:SF41">
    <property type="entry name" value="FAILED AXON CONNECTIONS-RELATED"/>
    <property type="match status" value="1"/>
</dbReference>
<organism evidence="4">
    <name type="scientific">Bionectria ochroleuca</name>
    <name type="common">Gliocladium roseum</name>
    <dbReference type="NCBI Taxonomy" id="29856"/>
    <lineage>
        <taxon>Eukaryota</taxon>
        <taxon>Fungi</taxon>
        <taxon>Dikarya</taxon>
        <taxon>Ascomycota</taxon>
        <taxon>Pezizomycotina</taxon>
        <taxon>Sordariomycetes</taxon>
        <taxon>Hypocreomycetidae</taxon>
        <taxon>Hypocreales</taxon>
        <taxon>Bionectriaceae</taxon>
        <taxon>Clonostachys</taxon>
    </lineage>
</organism>
<accession>A0A0B7JM39</accession>
<comment type="similarity">
    <text evidence="1">Belongs to the FAX family.</text>
</comment>
<dbReference type="GO" id="GO:0005737">
    <property type="term" value="C:cytoplasm"/>
    <property type="evidence" value="ECO:0007669"/>
    <property type="project" value="TreeGrafter"/>
</dbReference>
<comment type="similarity">
    <text evidence="2">Belongs to the GST superfamily.</text>
</comment>
<dbReference type="Pfam" id="PF17172">
    <property type="entry name" value="GST_N_4"/>
    <property type="match status" value="1"/>
</dbReference>
<dbReference type="CDD" id="cd03193">
    <property type="entry name" value="GST_C_Metaxin"/>
    <property type="match status" value="1"/>
</dbReference>
<proteinExistence type="inferred from homology"/>
<dbReference type="SFLD" id="SFLDG01180">
    <property type="entry name" value="SUF1"/>
    <property type="match status" value="1"/>
</dbReference>
<evidence type="ECO:0000313" key="4">
    <source>
        <dbReference type="EMBL" id="CEO44347.1"/>
    </source>
</evidence>
<name>A0A0B7JM39_BIOOC</name>